<feature type="binding site" evidence="18">
    <location>
        <position position="433"/>
    </location>
    <ligand>
        <name>acetyl-CoA</name>
        <dbReference type="ChEBI" id="CHEBI:57288"/>
    </ligand>
</feature>
<feature type="compositionally biased region" description="Low complexity" evidence="19">
    <location>
        <begin position="468"/>
        <end position="479"/>
    </location>
</feature>
<name>A0ABN4CEE3_9CORY</name>
<comment type="similarity">
    <text evidence="2 18">In the C-terminal section; belongs to the transferase hexapeptide repeat family.</text>
</comment>
<dbReference type="HAMAP" id="MF_01631">
    <property type="entry name" value="GlmU"/>
    <property type="match status" value="1"/>
</dbReference>
<dbReference type="EC" id="2.7.7.23" evidence="18"/>
<feature type="binding site" evidence="18">
    <location>
        <position position="238"/>
    </location>
    <ligand>
        <name>Mg(2+)</name>
        <dbReference type="ChEBI" id="CHEBI:18420"/>
    </ligand>
</feature>
<evidence type="ECO:0000256" key="9">
    <source>
        <dbReference type="ARBA" id="ARBA00022842"/>
    </source>
</evidence>
<dbReference type="InterPro" id="IPR025877">
    <property type="entry name" value="MobA-like_NTP_Trfase"/>
</dbReference>
<dbReference type="InterPro" id="IPR001451">
    <property type="entry name" value="Hexapep"/>
</dbReference>
<feature type="domain" description="MobA-like NTP transferase" evidence="20">
    <location>
        <begin position="9"/>
        <end position="142"/>
    </location>
</feature>
<dbReference type="GeneID" id="82878059"/>
<evidence type="ECO:0000313" key="22">
    <source>
        <dbReference type="Proteomes" id="UP000019226"/>
    </source>
</evidence>
<comment type="similarity">
    <text evidence="3 18">In the N-terminal section; belongs to the N-acetylglucosamine-1-phosphate uridyltransferase family.</text>
</comment>
<evidence type="ECO:0000256" key="13">
    <source>
        <dbReference type="ARBA" id="ARBA00023315"/>
    </source>
</evidence>
<feature type="binding site" evidence="18">
    <location>
        <position position="150"/>
    </location>
    <ligand>
        <name>UDP-N-acetyl-alpha-D-glucosamine</name>
        <dbReference type="ChEBI" id="CHEBI:57705"/>
    </ligand>
</feature>
<keyword evidence="12 18" id="KW-0511">Multifunctional enzyme</keyword>
<dbReference type="Proteomes" id="UP000019226">
    <property type="component" value="Chromosome"/>
</dbReference>
<comment type="function">
    <text evidence="17 18">Catalyzes the last two sequential reactions in the de novo biosynthetic pathway for UDP-N-acetylglucosamine (UDP-GlcNAc). The C-terminal domain catalyzes the transfer of acetyl group from acetyl coenzyme A to glucosamine-1-phosphate (GlcN-1-P) to produce N-acetylglucosamine-1-phosphate (GlcNAc-1-P), which is converted into UDP-GlcNAc by the transfer of uridine 5-monophosphate (from uridine 5-triphosphate), a reaction catalyzed by the N-terminal domain.</text>
</comment>
<comment type="subunit">
    <text evidence="18">Homotrimer.</text>
</comment>
<evidence type="ECO:0000256" key="19">
    <source>
        <dbReference type="SAM" id="MobiDB-lite"/>
    </source>
</evidence>
<feature type="binding site" evidence="18">
    <location>
        <position position="180"/>
    </location>
    <ligand>
        <name>UDP-N-acetyl-alpha-D-glucosamine</name>
        <dbReference type="ChEBI" id="CHEBI:57705"/>
    </ligand>
</feature>
<keyword evidence="9 18" id="KW-0460">Magnesium</keyword>
<feature type="binding site" evidence="18">
    <location>
        <position position="390"/>
    </location>
    <ligand>
        <name>acetyl-CoA</name>
        <dbReference type="ChEBI" id="CHEBI:57288"/>
    </ligand>
</feature>
<dbReference type="CDD" id="cd02540">
    <property type="entry name" value="GT2_GlmU_N_bac"/>
    <property type="match status" value="1"/>
</dbReference>
<feature type="binding site" evidence="18">
    <location>
        <position position="343"/>
    </location>
    <ligand>
        <name>UDP-N-acetyl-alpha-D-glucosamine</name>
        <dbReference type="ChEBI" id="CHEBI:57705"/>
    </ligand>
</feature>
<evidence type="ECO:0000256" key="6">
    <source>
        <dbReference type="ARBA" id="ARBA00022695"/>
    </source>
</evidence>
<evidence type="ECO:0000256" key="14">
    <source>
        <dbReference type="ARBA" id="ARBA00023316"/>
    </source>
</evidence>
<dbReference type="EMBL" id="CP004350">
    <property type="protein sequence ID" value="AHI20501.1"/>
    <property type="molecule type" value="Genomic_DNA"/>
</dbReference>
<comment type="catalytic activity">
    <reaction evidence="16 18">
        <text>N-acetyl-alpha-D-glucosamine 1-phosphate + UTP + H(+) = UDP-N-acetyl-alpha-D-glucosamine + diphosphate</text>
        <dbReference type="Rhea" id="RHEA:13509"/>
        <dbReference type="ChEBI" id="CHEBI:15378"/>
        <dbReference type="ChEBI" id="CHEBI:33019"/>
        <dbReference type="ChEBI" id="CHEBI:46398"/>
        <dbReference type="ChEBI" id="CHEBI:57705"/>
        <dbReference type="ChEBI" id="CHEBI:57776"/>
        <dbReference type="EC" id="2.7.7.23"/>
    </reaction>
</comment>
<keyword evidence="7 18" id="KW-0479">Metal-binding</keyword>
<feature type="binding site" evidence="18">
    <location>
        <position position="83"/>
    </location>
    <ligand>
        <name>UDP-N-acetyl-alpha-D-glucosamine</name>
        <dbReference type="ChEBI" id="CHEBI:57705"/>
    </ligand>
</feature>
<evidence type="ECO:0000256" key="10">
    <source>
        <dbReference type="ARBA" id="ARBA00022960"/>
    </source>
</evidence>
<keyword evidence="8 18" id="KW-0677">Repeat</keyword>
<evidence type="ECO:0000256" key="12">
    <source>
        <dbReference type="ARBA" id="ARBA00023268"/>
    </source>
</evidence>
<feature type="region of interest" description="Disordered" evidence="19">
    <location>
        <begin position="463"/>
        <end position="489"/>
    </location>
</feature>
<evidence type="ECO:0000256" key="16">
    <source>
        <dbReference type="ARBA" id="ARBA00048493"/>
    </source>
</evidence>
<evidence type="ECO:0000256" key="7">
    <source>
        <dbReference type="ARBA" id="ARBA00022723"/>
    </source>
</evidence>
<comment type="pathway">
    <text evidence="18">Bacterial outer membrane biogenesis; LPS lipid A biosynthesis.</text>
</comment>
<dbReference type="SUPFAM" id="SSF53448">
    <property type="entry name" value="Nucleotide-diphospho-sugar transferases"/>
    <property type="match status" value="1"/>
</dbReference>
<proteinExistence type="inferred from homology"/>
<dbReference type="InterPro" id="IPR038009">
    <property type="entry name" value="GlmU_C_LbH"/>
</dbReference>
<feature type="binding site" evidence="18">
    <location>
        <position position="238"/>
    </location>
    <ligand>
        <name>UDP-N-acetyl-alpha-D-glucosamine</name>
        <dbReference type="ChEBI" id="CHEBI:57705"/>
    </ligand>
</feature>
<evidence type="ECO:0000256" key="8">
    <source>
        <dbReference type="ARBA" id="ARBA00022737"/>
    </source>
</evidence>
<evidence type="ECO:0000256" key="17">
    <source>
        <dbReference type="ARBA" id="ARBA00049628"/>
    </source>
</evidence>
<keyword evidence="5 18" id="KW-0808">Transferase</keyword>
<feature type="binding site" evidence="18">
    <location>
        <position position="165"/>
    </location>
    <ligand>
        <name>UDP-N-acetyl-alpha-D-glucosamine</name>
        <dbReference type="ChEBI" id="CHEBI:57705"/>
    </ligand>
</feature>
<feature type="binding site" evidence="18">
    <location>
        <position position="26"/>
    </location>
    <ligand>
        <name>UDP-N-acetyl-alpha-D-glucosamine</name>
        <dbReference type="ChEBI" id="CHEBI:57705"/>
    </ligand>
</feature>
<reference evidence="22" key="1">
    <citation type="submission" date="2013-02" db="EMBL/GenBank/DDBJ databases">
        <title>The complete genome sequence of Corynebacterium casei LMG S-19264 (=DSM 44701).</title>
        <authorList>
            <person name="Ruckert C."/>
            <person name="Albersmeier A."/>
            <person name="Kalinowski J."/>
        </authorList>
    </citation>
    <scope>NUCLEOTIDE SEQUENCE [LARGE SCALE GENOMIC DNA]</scope>
    <source>
        <strain evidence="22">LMG S-19264</strain>
    </source>
</reference>
<dbReference type="Gene3D" id="2.160.10.10">
    <property type="entry name" value="Hexapeptide repeat proteins"/>
    <property type="match status" value="1"/>
</dbReference>
<sequence length="489" mass="50858">MVTQTPSAVVVLAAGAGTRMKSAKQKTLHEIGGRSLLGHALHAAAGLNPEHIVAVVGHQRDQVSPAVDAVAAELDREILQAVQEEQNGTGHAVGCGLAPIPDFDGTVIVTNGDVPLLRPETIDKLRDTHVSEGNAVTVLSIKLDDPTGYGRIVRNDAGEVTAIVEHKDASAAQHAINEVNSGVFAFDAAVLRDALGKLDSNNSQGELYITDVLSIEREGGRRVGAFVAADAGELEGVNDRVQLAAAGRELNRRLVEDAMRGGAHVIDPLTTWIGVGVRIGRDVTIHPGTQLWGNTSIEDDAVIGPDTTLTDMQVGRGAKVIRTHGEKSVIGPNANVGPFTFIRPNTEVGEDGKLGGFVEAKNAKIGRGSKVPHLTYIGDATVGEQSNIGASSVFVNYDGVNKHHTTIGSHVRTGSDTMFIAPVNVGDGAYSGAGTIIKDDVPPGALAVSGGKQRNIEGWVVKKRPGSPAAEAAEAASPATDDDSAKTDN</sequence>
<feature type="binding site" evidence="18">
    <location>
        <position position="415"/>
    </location>
    <ligand>
        <name>acetyl-CoA</name>
        <dbReference type="ChEBI" id="CHEBI:57288"/>
    </ligand>
</feature>
<keyword evidence="13 18" id="KW-0012">Acyltransferase</keyword>
<evidence type="ECO:0000313" key="21">
    <source>
        <dbReference type="EMBL" id="AHI20501.1"/>
    </source>
</evidence>
<protein>
    <recommendedName>
        <fullName evidence="18">Bifunctional protein GlmU</fullName>
    </recommendedName>
    <domain>
        <recommendedName>
            <fullName evidence="18">UDP-N-acetylglucosamine pyrophosphorylase</fullName>
            <ecNumber evidence="18">2.7.7.23</ecNumber>
        </recommendedName>
        <alternativeName>
            <fullName evidence="18">N-acetylglucosamine-1-phosphate uridyltransferase</fullName>
        </alternativeName>
    </domain>
    <domain>
        <recommendedName>
            <fullName evidence="18">Glucosamine-1-phosphate N-acetyltransferase</fullName>
            <ecNumber evidence="18">2.3.1.157</ecNumber>
        </recommendedName>
    </domain>
</protein>
<dbReference type="InterPro" id="IPR011004">
    <property type="entry name" value="Trimer_LpxA-like_sf"/>
</dbReference>
<dbReference type="CDD" id="cd03353">
    <property type="entry name" value="LbH_GlmU_C"/>
    <property type="match status" value="1"/>
</dbReference>
<accession>A0ABN4CEE3</accession>
<keyword evidence="6 18" id="KW-0548">Nucleotidyltransferase</keyword>
<dbReference type="NCBIfam" id="NF010932">
    <property type="entry name" value="PRK14352.1"/>
    <property type="match status" value="1"/>
</dbReference>
<dbReference type="Pfam" id="PF00132">
    <property type="entry name" value="Hexapep"/>
    <property type="match status" value="1"/>
</dbReference>
<feature type="binding site" evidence="18">
    <location>
        <position position="387"/>
    </location>
    <ligand>
        <name>UDP-N-acetyl-alpha-D-glucosamine</name>
        <dbReference type="ChEBI" id="CHEBI:57705"/>
    </ligand>
</feature>
<evidence type="ECO:0000256" key="18">
    <source>
        <dbReference type="HAMAP-Rule" id="MF_01631"/>
    </source>
</evidence>
<dbReference type="EC" id="2.3.1.157" evidence="18"/>
<keyword evidence="10 18" id="KW-0133">Cell shape</keyword>
<keyword evidence="11 18" id="KW-0573">Peptidoglycan synthesis</keyword>
<comment type="pathway">
    <text evidence="18">Nucleotide-sugar biosynthesis; UDP-N-acetyl-alpha-D-glucosamine biosynthesis; N-acetyl-alpha-D-glucosamine 1-phosphate from alpha-D-glucosamine 6-phosphate (route II): step 2/2.</text>
</comment>
<dbReference type="PANTHER" id="PTHR43584:SF3">
    <property type="entry name" value="BIFUNCTIONAL PROTEIN GLMU"/>
    <property type="match status" value="1"/>
</dbReference>
<feature type="binding site" evidence="18">
    <location>
        <begin position="396"/>
        <end position="397"/>
    </location>
    <ligand>
        <name>acetyl-CoA</name>
        <dbReference type="ChEBI" id="CHEBI:57288"/>
    </ligand>
</feature>
<comment type="subcellular location">
    <subcellularLocation>
        <location evidence="1 18">Cytoplasm</location>
    </subcellularLocation>
</comment>
<dbReference type="PANTHER" id="PTHR43584">
    <property type="entry name" value="NUCLEOTIDYL TRANSFERASE"/>
    <property type="match status" value="1"/>
</dbReference>
<comment type="caution">
    <text evidence="18">Lacks conserved residue(s) required for the propagation of feature annotation.</text>
</comment>
<feature type="binding site" evidence="18">
    <location>
        <position position="361"/>
    </location>
    <ligand>
        <name>UDP-N-acetyl-alpha-D-glucosamine</name>
        <dbReference type="ChEBI" id="CHEBI:57705"/>
    </ligand>
</feature>
<keyword evidence="22" id="KW-1185">Reference proteome</keyword>
<evidence type="ECO:0000256" key="1">
    <source>
        <dbReference type="ARBA" id="ARBA00004496"/>
    </source>
</evidence>
<evidence type="ECO:0000256" key="15">
    <source>
        <dbReference type="ARBA" id="ARBA00048247"/>
    </source>
</evidence>
<feature type="region of interest" description="Pyrophosphorylase" evidence="18">
    <location>
        <begin position="1"/>
        <end position="240"/>
    </location>
</feature>
<dbReference type="Gene3D" id="3.90.550.10">
    <property type="entry name" value="Spore Coat Polysaccharide Biosynthesis Protein SpsA, Chain A"/>
    <property type="match status" value="1"/>
</dbReference>
<dbReference type="SUPFAM" id="SSF51161">
    <property type="entry name" value="Trimeric LpxA-like enzymes"/>
    <property type="match status" value="1"/>
</dbReference>
<keyword evidence="4 18" id="KW-0963">Cytoplasm</keyword>
<keyword evidence="14 18" id="KW-0961">Cell wall biogenesis/degradation</keyword>
<feature type="binding site" evidence="18">
    <location>
        <begin position="88"/>
        <end position="89"/>
    </location>
    <ligand>
        <name>UDP-N-acetyl-alpha-D-glucosamine</name>
        <dbReference type="ChEBI" id="CHEBI:57705"/>
    </ligand>
</feature>
<dbReference type="Pfam" id="PF12804">
    <property type="entry name" value="NTP_transf_3"/>
    <property type="match status" value="1"/>
</dbReference>
<gene>
    <name evidence="18 21" type="primary">glmU</name>
    <name evidence="21" type="ORF">CCASEI_09720</name>
</gene>
<dbReference type="InterPro" id="IPR050065">
    <property type="entry name" value="GlmU-like"/>
</dbReference>
<evidence type="ECO:0000256" key="3">
    <source>
        <dbReference type="ARBA" id="ARBA00007947"/>
    </source>
</evidence>
<comment type="pathway">
    <text evidence="18">Nucleotide-sugar biosynthesis; UDP-N-acetyl-alpha-D-glucosamine biosynthesis; UDP-N-acetyl-alpha-D-glucosamine from N-acetyl-alpha-D-glucosamine 1-phosphate: step 1/1.</text>
</comment>
<dbReference type="InterPro" id="IPR005882">
    <property type="entry name" value="Bifunctional_GlmU"/>
</dbReference>
<evidence type="ECO:0000256" key="4">
    <source>
        <dbReference type="ARBA" id="ARBA00022490"/>
    </source>
</evidence>
<evidence type="ECO:0000259" key="20">
    <source>
        <dbReference type="Pfam" id="PF12804"/>
    </source>
</evidence>
<dbReference type="RefSeq" id="WP_025387850.1">
    <property type="nucleotide sequence ID" value="NZ_CP004350.1"/>
</dbReference>
<comment type="cofactor">
    <cofactor evidence="18">
        <name>Mg(2+)</name>
        <dbReference type="ChEBI" id="CHEBI:18420"/>
    </cofactor>
    <text evidence="18">Binds 1 Mg(2+) ion per subunit.</text>
</comment>
<organism evidence="21 22">
    <name type="scientific">Corynebacterium casei LMG S-19264</name>
    <dbReference type="NCBI Taxonomy" id="1285583"/>
    <lineage>
        <taxon>Bacteria</taxon>
        <taxon>Bacillati</taxon>
        <taxon>Actinomycetota</taxon>
        <taxon>Actinomycetes</taxon>
        <taxon>Mycobacteriales</taxon>
        <taxon>Corynebacteriaceae</taxon>
        <taxon>Corynebacterium</taxon>
    </lineage>
</organism>
<dbReference type="InterPro" id="IPR029044">
    <property type="entry name" value="Nucleotide-diphossugar_trans"/>
</dbReference>
<feature type="binding site" evidence="18">
    <location>
        <position position="113"/>
    </location>
    <ligand>
        <name>Mg(2+)</name>
        <dbReference type="ChEBI" id="CHEBI:18420"/>
    </ligand>
</feature>
<evidence type="ECO:0000256" key="2">
    <source>
        <dbReference type="ARBA" id="ARBA00007707"/>
    </source>
</evidence>
<feature type="binding site" evidence="18">
    <location>
        <position position="376"/>
    </location>
    <ligand>
        <name>UDP-N-acetyl-alpha-D-glucosamine</name>
        <dbReference type="ChEBI" id="CHEBI:57705"/>
    </ligand>
</feature>
<evidence type="ECO:0000256" key="11">
    <source>
        <dbReference type="ARBA" id="ARBA00022984"/>
    </source>
</evidence>
<comment type="catalytic activity">
    <reaction evidence="15 18">
        <text>alpha-D-glucosamine 1-phosphate + acetyl-CoA = N-acetyl-alpha-D-glucosamine 1-phosphate + CoA + H(+)</text>
        <dbReference type="Rhea" id="RHEA:13725"/>
        <dbReference type="ChEBI" id="CHEBI:15378"/>
        <dbReference type="ChEBI" id="CHEBI:57287"/>
        <dbReference type="ChEBI" id="CHEBI:57288"/>
        <dbReference type="ChEBI" id="CHEBI:57776"/>
        <dbReference type="ChEBI" id="CHEBI:58516"/>
        <dbReference type="EC" id="2.3.1.157"/>
    </reaction>
</comment>
<evidence type="ECO:0000256" key="5">
    <source>
        <dbReference type="ARBA" id="ARBA00022679"/>
    </source>
</evidence>
<feature type="active site" description="Proton acceptor" evidence="18">
    <location>
        <position position="373"/>
    </location>
</feature>
<dbReference type="NCBIfam" id="TIGR01173">
    <property type="entry name" value="glmU"/>
    <property type="match status" value="1"/>
</dbReference>
<dbReference type="GO" id="GO:0019134">
    <property type="term" value="F:glucosamine-1-phosphate N-acetyltransferase activity"/>
    <property type="evidence" value="ECO:0007669"/>
    <property type="project" value="UniProtKB-EC"/>
</dbReference>
<feature type="binding site" evidence="18">
    <location>
        <begin position="12"/>
        <end position="15"/>
    </location>
    <ligand>
        <name>UDP-N-acetyl-alpha-D-glucosamine</name>
        <dbReference type="ChEBI" id="CHEBI:57705"/>
    </ligand>
</feature>
<feature type="region of interest" description="Linker" evidence="18">
    <location>
        <begin position="241"/>
        <end position="261"/>
    </location>
</feature>
<feature type="region of interest" description="N-acetyltransferase" evidence="18">
    <location>
        <begin position="262"/>
        <end position="489"/>
    </location>
</feature>